<name>A0AAD2DZK8_9LAMI</name>
<gene>
    <name evidence="6" type="ORF">FPE_LOCUS18068</name>
</gene>
<evidence type="ECO:0000256" key="2">
    <source>
        <dbReference type="ARBA" id="ARBA00010274"/>
    </source>
</evidence>
<evidence type="ECO:0000256" key="3">
    <source>
        <dbReference type="ARBA" id="ARBA00023013"/>
    </source>
</evidence>
<protein>
    <recommendedName>
        <fullName evidence="5">Cyclin-dependent kinase inhibitor domain-containing protein</fullName>
    </recommendedName>
</protein>
<evidence type="ECO:0000313" key="7">
    <source>
        <dbReference type="Proteomes" id="UP000834106"/>
    </source>
</evidence>
<evidence type="ECO:0000313" key="6">
    <source>
        <dbReference type="EMBL" id="CAI9770638.1"/>
    </source>
</evidence>
<dbReference type="Gene3D" id="4.10.365.10">
    <property type="entry name" value="p27"/>
    <property type="match status" value="1"/>
</dbReference>
<sequence>MFGCNQFLHFSRSTRESTPCSLIGAAGTVSTPGSTTRQMSPEAAIQRSRNAILRNIPTAREIEEFFARAEQSQQRLFMEKYNFDVANDVPLPGRYEWVRVMP</sequence>
<accession>A0AAD2DZK8</accession>
<dbReference type="PIRSF" id="PIRSF017811">
    <property type="entry name" value="CDK_inhib_pln"/>
    <property type="match status" value="1"/>
</dbReference>
<evidence type="ECO:0000256" key="4">
    <source>
        <dbReference type="ARBA" id="ARBA00023306"/>
    </source>
</evidence>
<dbReference type="InterPro" id="IPR044898">
    <property type="entry name" value="CDI_dom_sf"/>
</dbReference>
<dbReference type="Proteomes" id="UP000834106">
    <property type="component" value="Chromosome 11"/>
</dbReference>
<dbReference type="EMBL" id="OU503046">
    <property type="protein sequence ID" value="CAI9770638.1"/>
    <property type="molecule type" value="Genomic_DNA"/>
</dbReference>
<comment type="similarity">
    <text evidence="2">Belongs to the CDI family. ICK/KRP subfamily.</text>
</comment>
<dbReference type="InterPro" id="IPR003175">
    <property type="entry name" value="CDI_dom"/>
</dbReference>
<feature type="domain" description="Cyclin-dependent kinase inhibitor" evidence="5">
    <location>
        <begin position="55"/>
        <end position="100"/>
    </location>
</feature>
<dbReference type="PANTHER" id="PTHR46776">
    <property type="entry name" value="CYCLIN-DEPENDENT KINASE INHIBITOR 4-RELATED"/>
    <property type="match status" value="1"/>
</dbReference>
<evidence type="ECO:0000259" key="5">
    <source>
        <dbReference type="Pfam" id="PF02234"/>
    </source>
</evidence>
<keyword evidence="7" id="KW-1185">Reference proteome</keyword>
<dbReference type="InterPro" id="IPR044275">
    <property type="entry name" value="KRP"/>
</dbReference>
<keyword evidence="4" id="KW-0131">Cell cycle</keyword>
<keyword evidence="3" id="KW-0649">Protein kinase inhibitor</keyword>
<proteinExistence type="inferred from homology"/>
<dbReference type="GO" id="GO:0051726">
    <property type="term" value="P:regulation of cell cycle"/>
    <property type="evidence" value="ECO:0007669"/>
    <property type="project" value="InterPro"/>
</dbReference>
<organism evidence="6 7">
    <name type="scientific">Fraxinus pennsylvanica</name>
    <dbReference type="NCBI Taxonomy" id="56036"/>
    <lineage>
        <taxon>Eukaryota</taxon>
        <taxon>Viridiplantae</taxon>
        <taxon>Streptophyta</taxon>
        <taxon>Embryophyta</taxon>
        <taxon>Tracheophyta</taxon>
        <taxon>Spermatophyta</taxon>
        <taxon>Magnoliopsida</taxon>
        <taxon>eudicotyledons</taxon>
        <taxon>Gunneridae</taxon>
        <taxon>Pentapetalae</taxon>
        <taxon>asterids</taxon>
        <taxon>lamiids</taxon>
        <taxon>Lamiales</taxon>
        <taxon>Oleaceae</taxon>
        <taxon>Oleeae</taxon>
        <taxon>Fraxinus</taxon>
    </lineage>
</organism>
<reference evidence="6" key="1">
    <citation type="submission" date="2023-05" db="EMBL/GenBank/DDBJ databases">
        <authorList>
            <person name="Huff M."/>
        </authorList>
    </citation>
    <scope>NUCLEOTIDE SEQUENCE</scope>
</reference>
<comment type="subcellular location">
    <subcellularLocation>
        <location evidence="1">Nucleus</location>
        <location evidence="1">Nucleoplasm</location>
    </subcellularLocation>
</comment>
<dbReference type="Pfam" id="PF02234">
    <property type="entry name" value="CDI"/>
    <property type="match status" value="1"/>
</dbReference>
<evidence type="ECO:0000256" key="1">
    <source>
        <dbReference type="ARBA" id="ARBA00004642"/>
    </source>
</evidence>
<dbReference type="GO" id="GO:0004861">
    <property type="term" value="F:cyclin-dependent protein serine/threonine kinase inhibitor activity"/>
    <property type="evidence" value="ECO:0007669"/>
    <property type="project" value="InterPro"/>
</dbReference>
<dbReference type="AlphaFoldDB" id="A0AAD2DZK8"/>
<dbReference type="GO" id="GO:0005654">
    <property type="term" value="C:nucleoplasm"/>
    <property type="evidence" value="ECO:0007669"/>
    <property type="project" value="UniProtKB-SubCell"/>
</dbReference>